<name>A0A8J3IMB5_9CHLR</name>
<keyword evidence="1" id="KW-0812">Transmembrane</keyword>
<comment type="caution">
    <text evidence="2">The sequence shown here is derived from an EMBL/GenBank/DDBJ whole genome shotgun (WGS) entry which is preliminary data.</text>
</comment>
<evidence type="ECO:0008006" key="4">
    <source>
        <dbReference type="Google" id="ProtNLM"/>
    </source>
</evidence>
<organism evidence="2 3">
    <name type="scientific">Reticulibacter mediterranei</name>
    <dbReference type="NCBI Taxonomy" id="2778369"/>
    <lineage>
        <taxon>Bacteria</taxon>
        <taxon>Bacillati</taxon>
        <taxon>Chloroflexota</taxon>
        <taxon>Ktedonobacteria</taxon>
        <taxon>Ktedonobacterales</taxon>
        <taxon>Reticulibacteraceae</taxon>
        <taxon>Reticulibacter</taxon>
    </lineage>
</organism>
<dbReference type="Proteomes" id="UP000597444">
    <property type="component" value="Unassembled WGS sequence"/>
</dbReference>
<dbReference type="EMBL" id="BNJK01000001">
    <property type="protein sequence ID" value="GHO97211.1"/>
    <property type="molecule type" value="Genomic_DNA"/>
</dbReference>
<evidence type="ECO:0000313" key="3">
    <source>
        <dbReference type="Proteomes" id="UP000597444"/>
    </source>
</evidence>
<keyword evidence="1" id="KW-0472">Membrane</keyword>
<evidence type="ECO:0000313" key="2">
    <source>
        <dbReference type="EMBL" id="GHO97211.1"/>
    </source>
</evidence>
<dbReference type="Gene3D" id="2.60.120.560">
    <property type="entry name" value="Exo-inulinase, domain 1"/>
    <property type="match status" value="1"/>
</dbReference>
<protein>
    <recommendedName>
        <fullName evidence="4">3-keto-disaccharide hydrolase domain-containing protein</fullName>
    </recommendedName>
</protein>
<sequence>MLAAIAAQPDVNPYDDDVPFVEERIATQVLVPPVLEATFPASSANVALFVQMVDEPLASKRRPWMLVNMLLFCLLVLLVAGESGGLLTYEHNFRSDVLPAQATRTARNLVTTQAEKTAVANMQATATATAMSPQQLYAWATSGTPVIDDPMDKHESITWIEGNSDGASCGIQDKAYHIRISAAPSFSCIAPGSFFHDLAFQVQITIFQGDVGGVLLRAPNNANAYLCYIETEGYYTLSVIKDQQQTVLKSSSTPKLDVGRGRPHLFTVIARGSTLYLYLDKNFVDQAIDANYTAGQVGLFAASGQGPTDVAFRNVKIWEI</sequence>
<accession>A0A8J3IMB5</accession>
<dbReference type="AlphaFoldDB" id="A0A8J3IMB5"/>
<keyword evidence="1" id="KW-1133">Transmembrane helix</keyword>
<keyword evidence="3" id="KW-1185">Reference proteome</keyword>
<evidence type="ECO:0000256" key="1">
    <source>
        <dbReference type="SAM" id="Phobius"/>
    </source>
</evidence>
<feature type="transmembrane region" description="Helical" evidence="1">
    <location>
        <begin position="66"/>
        <end position="89"/>
    </location>
</feature>
<proteinExistence type="predicted"/>
<gene>
    <name evidence="2" type="ORF">KSF_072590</name>
</gene>
<reference evidence="2" key="1">
    <citation type="submission" date="2020-10" db="EMBL/GenBank/DDBJ databases">
        <title>Taxonomic study of unclassified bacteria belonging to the class Ktedonobacteria.</title>
        <authorList>
            <person name="Yabe S."/>
            <person name="Wang C.M."/>
            <person name="Zheng Y."/>
            <person name="Sakai Y."/>
            <person name="Cavaletti L."/>
            <person name="Monciardini P."/>
            <person name="Donadio S."/>
        </authorList>
    </citation>
    <scope>NUCLEOTIDE SEQUENCE</scope>
    <source>
        <strain evidence="2">ID150040</strain>
    </source>
</reference>